<dbReference type="InterPro" id="IPR052952">
    <property type="entry name" value="MFS-Transporter"/>
</dbReference>
<evidence type="ECO:0000256" key="3">
    <source>
        <dbReference type="ARBA" id="ARBA00022989"/>
    </source>
</evidence>
<feature type="transmembrane region" description="Helical" evidence="5">
    <location>
        <begin position="293"/>
        <end position="317"/>
    </location>
</feature>
<dbReference type="SUPFAM" id="SSF103473">
    <property type="entry name" value="MFS general substrate transporter"/>
    <property type="match status" value="1"/>
</dbReference>
<reference evidence="7" key="1">
    <citation type="journal article" date="2014" name="Int. J. Syst. Evol. Microbiol.">
        <title>Complete genome sequence of Corynebacterium casei LMG S-19264T (=DSM 44701T), isolated from a smear-ripened cheese.</title>
        <authorList>
            <consortium name="US DOE Joint Genome Institute (JGI-PGF)"/>
            <person name="Walter F."/>
            <person name="Albersmeier A."/>
            <person name="Kalinowski J."/>
            <person name="Ruckert C."/>
        </authorList>
    </citation>
    <scope>NUCLEOTIDE SEQUENCE</scope>
    <source>
        <strain evidence="7">CCM 7905</strain>
    </source>
</reference>
<evidence type="ECO:0000313" key="8">
    <source>
        <dbReference type="Proteomes" id="UP000654257"/>
    </source>
</evidence>
<feature type="transmembrane region" description="Helical" evidence="5">
    <location>
        <begin position="270"/>
        <end position="287"/>
    </location>
</feature>
<dbReference type="GO" id="GO:0022857">
    <property type="term" value="F:transmembrane transporter activity"/>
    <property type="evidence" value="ECO:0007669"/>
    <property type="project" value="InterPro"/>
</dbReference>
<name>A0A917D1E6_9NOCA</name>
<comment type="caution">
    <text evidence="7">The sequence shown here is derived from an EMBL/GenBank/DDBJ whole genome shotgun (WGS) entry which is preliminary data.</text>
</comment>
<evidence type="ECO:0000256" key="4">
    <source>
        <dbReference type="ARBA" id="ARBA00023136"/>
    </source>
</evidence>
<organism evidence="7 8">
    <name type="scientific">Rhodococcoides trifolii</name>
    <dbReference type="NCBI Taxonomy" id="908250"/>
    <lineage>
        <taxon>Bacteria</taxon>
        <taxon>Bacillati</taxon>
        <taxon>Actinomycetota</taxon>
        <taxon>Actinomycetes</taxon>
        <taxon>Mycobacteriales</taxon>
        <taxon>Nocardiaceae</taxon>
        <taxon>Rhodococcoides</taxon>
    </lineage>
</organism>
<dbReference type="Gene3D" id="1.20.1250.20">
    <property type="entry name" value="MFS general substrate transporter like domains"/>
    <property type="match status" value="2"/>
</dbReference>
<gene>
    <name evidence="7" type="ORF">GCM10007304_20560</name>
</gene>
<dbReference type="Pfam" id="PF07690">
    <property type="entry name" value="MFS_1"/>
    <property type="match status" value="1"/>
</dbReference>
<sequence length="382" mass="39222">MLALSMLTTAAAALLINGAAFLLPSLVADRGLTLSTAGIVVAMPTVGVLLTLFLWGALVDRYGERGVLVAGSLLTAGAAAGAAATDTDTGLSICLLLGGMAAASANSATGRVVVGWFPAHRRGLAMGIRQMSLPLGVALSSLTIPTLARDHGIGTAMLLPAGACLLAAVGCAVGIVDPPRPSRSDALDGGMYDNPYRGSDSLWRIHLASVLLVVPQYVVWTFALVWLMTDRNFTEESAGLLITATQILGALGRIGAGALSDRVGSRMRPFRWIAIATSVTMGLLALTDELDSWVSIALLVVASVVTVAPNGLAFTAVAEIAGPFWSGRALGTQNTSQYVAASLVPPLFGAAITAFAFPVAFAISAIFPALAVPVIPRDRSME</sequence>
<dbReference type="InterPro" id="IPR020846">
    <property type="entry name" value="MFS_dom"/>
</dbReference>
<evidence type="ECO:0000256" key="1">
    <source>
        <dbReference type="ARBA" id="ARBA00004651"/>
    </source>
</evidence>
<keyword evidence="2 5" id="KW-0812">Transmembrane</keyword>
<dbReference type="EMBL" id="BMCU01000002">
    <property type="protein sequence ID" value="GGG06340.1"/>
    <property type="molecule type" value="Genomic_DNA"/>
</dbReference>
<dbReference type="RefSeq" id="WP_188544689.1">
    <property type="nucleotide sequence ID" value="NZ_BMCU01000002.1"/>
</dbReference>
<feature type="transmembrane region" description="Helical" evidence="5">
    <location>
        <begin position="34"/>
        <end position="55"/>
    </location>
</feature>
<dbReference type="GO" id="GO:0005886">
    <property type="term" value="C:plasma membrane"/>
    <property type="evidence" value="ECO:0007669"/>
    <property type="project" value="UniProtKB-SubCell"/>
</dbReference>
<feature type="transmembrane region" description="Helical" evidence="5">
    <location>
        <begin position="90"/>
        <end position="119"/>
    </location>
</feature>
<comment type="subcellular location">
    <subcellularLocation>
        <location evidence="1">Cell membrane</location>
        <topology evidence="1">Multi-pass membrane protein</topology>
    </subcellularLocation>
</comment>
<feature type="domain" description="Major facilitator superfamily (MFS) profile" evidence="6">
    <location>
        <begin position="1"/>
        <end position="379"/>
    </location>
</feature>
<protein>
    <submittedName>
        <fullName evidence="7">MFS transporter</fullName>
    </submittedName>
</protein>
<keyword evidence="8" id="KW-1185">Reference proteome</keyword>
<dbReference type="PROSITE" id="PS50850">
    <property type="entry name" value="MFS"/>
    <property type="match status" value="1"/>
</dbReference>
<feature type="transmembrane region" description="Helical" evidence="5">
    <location>
        <begin position="205"/>
        <end position="226"/>
    </location>
</feature>
<feature type="transmembrane region" description="Helical" evidence="5">
    <location>
        <begin position="154"/>
        <end position="176"/>
    </location>
</feature>
<dbReference type="Proteomes" id="UP000654257">
    <property type="component" value="Unassembled WGS sequence"/>
</dbReference>
<dbReference type="PANTHER" id="PTHR23527">
    <property type="entry name" value="BLL3282 PROTEIN"/>
    <property type="match status" value="1"/>
</dbReference>
<accession>A0A917D1E6</accession>
<keyword evidence="3 5" id="KW-1133">Transmembrane helix</keyword>
<dbReference type="PANTHER" id="PTHR23527:SF1">
    <property type="entry name" value="BLL3282 PROTEIN"/>
    <property type="match status" value="1"/>
</dbReference>
<dbReference type="InterPro" id="IPR011701">
    <property type="entry name" value="MFS"/>
</dbReference>
<evidence type="ECO:0000313" key="7">
    <source>
        <dbReference type="EMBL" id="GGG06340.1"/>
    </source>
</evidence>
<keyword evidence="4 5" id="KW-0472">Membrane</keyword>
<dbReference type="AlphaFoldDB" id="A0A917D1E6"/>
<feature type="transmembrane region" description="Helical" evidence="5">
    <location>
        <begin position="338"/>
        <end position="371"/>
    </location>
</feature>
<dbReference type="InterPro" id="IPR036259">
    <property type="entry name" value="MFS_trans_sf"/>
</dbReference>
<reference evidence="7" key="2">
    <citation type="submission" date="2020-09" db="EMBL/GenBank/DDBJ databases">
        <authorList>
            <person name="Sun Q."/>
            <person name="Sedlacek I."/>
        </authorList>
    </citation>
    <scope>NUCLEOTIDE SEQUENCE</scope>
    <source>
        <strain evidence="7">CCM 7905</strain>
    </source>
</reference>
<feature type="transmembrane region" description="Helical" evidence="5">
    <location>
        <begin position="238"/>
        <end position="258"/>
    </location>
</feature>
<evidence type="ECO:0000256" key="2">
    <source>
        <dbReference type="ARBA" id="ARBA00022692"/>
    </source>
</evidence>
<proteinExistence type="predicted"/>
<feature type="transmembrane region" description="Helical" evidence="5">
    <location>
        <begin position="67"/>
        <end position="84"/>
    </location>
</feature>
<evidence type="ECO:0000259" key="6">
    <source>
        <dbReference type="PROSITE" id="PS50850"/>
    </source>
</evidence>
<evidence type="ECO:0000256" key="5">
    <source>
        <dbReference type="SAM" id="Phobius"/>
    </source>
</evidence>